<feature type="transmembrane region" description="Helical" evidence="6">
    <location>
        <begin position="129"/>
        <end position="146"/>
    </location>
</feature>
<proteinExistence type="predicted"/>
<feature type="transmembrane region" description="Helical" evidence="6">
    <location>
        <begin position="12"/>
        <end position="34"/>
    </location>
</feature>
<evidence type="ECO:0000256" key="3">
    <source>
        <dbReference type="ARBA" id="ARBA00022692"/>
    </source>
</evidence>
<dbReference type="HOGENOM" id="CLU_064305_1_1_5"/>
<dbReference type="PANTHER" id="PTHR35007:SF1">
    <property type="entry name" value="PILUS ASSEMBLY PROTEIN"/>
    <property type="match status" value="1"/>
</dbReference>
<comment type="subcellular location">
    <subcellularLocation>
        <location evidence="1">Cell membrane</location>
        <topology evidence="1">Multi-pass membrane protein</topology>
    </subcellularLocation>
</comment>
<evidence type="ECO:0000256" key="1">
    <source>
        <dbReference type="ARBA" id="ARBA00004651"/>
    </source>
</evidence>
<dbReference type="PANTHER" id="PTHR35007">
    <property type="entry name" value="INTEGRAL MEMBRANE PROTEIN-RELATED"/>
    <property type="match status" value="1"/>
</dbReference>
<feature type="transmembrane region" description="Helical" evidence="6">
    <location>
        <begin position="305"/>
        <end position="324"/>
    </location>
</feature>
<keyword evidence="9" id="KW-1185">Reference proteome</keyword>
<evidence type="ECO:0000256" key="5">
    <source>
        <dbReference type="ARBA" id="ARBA00023136"/>
    </source>
</evidence>
<dbReference type="eggNOG" id="COG4965">
    <property type="taxonomic scope" value="Bacteria"/>
</dbReference>
<organism evidence="8 9">
    <name type="scientific">Hyphomicrobium denitrificans (strain ATCC 51888 / DSM 1869 / NCIMB 11706 / TK 0415)</name>
    <dbReference type="NCBI Taxonomy" id="582899"/>
    <lineage>
        <taxon>Bacteria</taxon>
        <taxon>Pseudomonadati</taxon>
        <taxon>Pseudomonadota</taxon>
        <taxon>Alphaproteobacteria</taxon>
        <taxon>Hyphomicrobiales</taxon>
        <taxon>Hyphomicrobiaceae</taxon>
        <taxon>Hyphomicrobium</taxon>
    </lineage>
</organism>
<gene>
    <name evidence="8" type="ordered locus">Hden_0323</name>
</gene>
<dbReference type="KEGG" id="hdn:Hden_0323"/>
<sequence length="332" mass="36347">MIAMDSHELLRVIVPLLAALAFAGGIYALAYPYFSGDREKDKRLESVVGRSRKVGGALSEIQSSRKKSVADTLKEMEDRQNAKKKITMGLRLERAGVKWTPRDFYIGSAIAGIVLGGLCFNFLNLPIAATVVALFVGAFGIPRWVVAKLTKRRQAKFTSHLANAIDVVVRGVKSGLPLNECLQVIARESPEPLAGEFRSVMEQQRLGVPLADALDRMYDRMPLAEVRFLTIVIAIQQQAGGNLSEALSNLSGVLRDRQMLALKVKALSAEAKASAMVLASLPPGVMFMVYMSSPGYMMPLFTTTPGRFMMALGATWMTIGVLVMKKMINFKF</sequence>
<protein>
    <submittedName>
        <fullName evidence="8">Type II secretion system F domain protein</fullName>
    </submittedName>
</protein>
<dbReference type="STRING" id="582899.Hden_0323"/>
<dbReference type="Pfam" id="PF00482">
    <property type="entry name" value="T2SSF"/>
    <property type="match status" value="1"/>
</dbReference>
<evidence type="ECO:0000256" key="4">
    <source>
        <dbReference type="ARBA" id="ARBA00022989"/>
    </source>
</evidence>
<keyword evidence="2" id="KW-1003">Cell membrane</keyword>
<feature type="transmembrane region" description="Helical" evidence="6">
    <location>
        <begin position="273"/>
        <end position="293"/>
    </location>
</feature>
<evidence type="ECO:0000256" key="2">
    <source>
        <dbReference type="ARBA" id="ARBA00022475"/>
    </source>
</evidence>
<accession>D8JQZ6</accession>
<dbReference type="GO" id="GO:0005886">
    <property type="term" value="C:plasma membrane"/>
    <property type="evidence" value="ECO:0007669"/>
    <property type="project" value="UniProtKB-SubCell"/>
</dbReference>
<evidence type="ECO:0000256" key="6">
    <source>
        <dbReference type="SAM" id="Phobius"/>
    </source>
</evidence>
<dbReference type="InterPro" id="IPR018076">
    <property type="entry name" value="T2SS_GspF_dom"/>
</dbReference>
<evidence type="ECO:0000313" key="9">
    <source>
        <dbReference type="Proteomes" id="UP000002033"/>
    </source>
</evidence>
<reference evidence="9" key="1">
    <citation type="journal article" date="2011" name="J. Bacteriol.">
        <title>Genome sequences of eight morphologically diverse alphaproteobacteria.</title>
        <authorList>
            <consortium name="US DOE Joint Genome Institute"/>
            <person name="Brown P.J."/>
            <person name="Kysela D.T."/>
            <person name="Buechlein A."/>
            <person name="Hemmerich C."/>
            <person name="Brun Y.V."/>
        </authorList>
    </citation>
    <scope>NUCLEOTIDE SEQUENCE [LARGE SCALE GENOMIC DNA]</scope>
    <source>
        <strain evidence="9">ATCC 51888 / DSM 1869 / NCIB 11706 / TK 0415</strain>
    </source>
</reference>
<dbReference type="Gene3D" id="1.20.81.30">
    <property type="entry name" value="Type II secretion system (T2SS), domain F"/>
    <property type="match status" value="1"/>
</dbReference>
<name>D8JQZ6_HYPDA</name>
<dbReference type="InterPro" id="IPR042094">
    <property type="entry name" value="T2SS_GspF_sf"/>
</dbReference>
<evidence type="ECO:0000313" key="8">
    <source>
        <dbReference type="EMBL" id="ADJ22148.1"/>
    </source>
</evidence>
<feature type="domain" description="Type II secretion system protein GspF" evidence="7">
    <location>
        <begin position="165"/>
        <end position="290"/>
    </location>
</feature>
<keyword evidence="4 6" id="KW-1133">Transmembrane helix</keyword>
<keyword evidence="3 6" id="KW-0812">Transmembrane</keyword>
<evidence type="ECO:0000259" key="7">
    <source>
        <dbReference type="Pfam" id="PF00482"/>
    </source>
</evidence>
<dbReference type="EMBL" id="CP002083">
    <property type="protein sequence ID" value="ADJ22148.1"/>
    <property type="molecule type" value="Genomic_DNA"/>
</dbReference>
<dbReference type="Proteomes" id="UP000002033">
    <property type="component" value="Chromosome"/>
</dbReference>
<dbReference type="AlphaFoldDB" id="D8JQZ6"/>
<keyword evidence="5 6" id="KW-0472">Membrane</keyword>